<evidence type="ECO:0000256" key="1">
    <source>
        <dbReference type="ARBA" id="ARBA00004115"/>
    </source>
</evidence>
<proteinExistence type="inferred from homology"/>
<dbReference type="PANTHER" id="PTHR28090:SF1">
    <property type="entry name" value="PROTEIN ROT1"/>
    <property type="match status" value="1"/>
</dbReference>
<name>A0A3M7MFU7_9PLEO</name>
<gene>
    <name evidence="13" type="ORF">GMOD_00007812</name>
</gene>
<protein>
    <recommendedName>
        <fullName evidence="4">Protein ROT1</fullName>
    </recommendedName>
    <alternativeName>
        <fullName evidence="3">Protein rot1</fullName>
    </alternativeName>
</protein>
<dbReference type="GO" id="GO:0051082">
    <property type="term" value="F:unfolded protein binding"/>
    <property type="evidence" value="ECO:0007669"/>
    <property type="project" value="TreeGrafter"/>
</dbReference>
<evidence type="ECO:0000256" key="5">
    <source>
        <dbReference type="ARBA" id="ARBA00022692"/>
    </source>
</evidence>
<keyword evidence="14" id="KW-1185">Reference proteome</keyword>
<keyword evidence="5 12" id="KW-0812">Transmembrane</keyword>
<dbReference type="OrthoDB" id="5327821at2759"/>
<evidence type="ECO:0000256" key="10">
    <source>
        <dbReference type="ARBA" id="ARBA00024969"/>
    </source>
</evidence>
<evidence type="ECO:0000256" key="12">
    <source>
        <dbReference type="SAM" id="Phobius"/>
    </source>
</evidence>
<dbReference type="AlphaFoldDB" id="A0A3M7MFU7"/>
<comment type="similarity">
    <text evidence="2">Belongs to the ROT1 family.</text>
</comment>
<feature type="transmembrane region" description="Helical" evidence="12">
    <location>
        <begin position="371"/>
        <end position="388"/>
    </location>
</feature>
<keyword evidence="6" id="KW-0732">Signal</keyword>
<keyword evidence="7" id="KW-0256">Endoplasmic reticulum</keyword>
<feature type="region of interest" description="Disordered" evidence="11">
    <location>
        <begin position="1"/>
        <end position="32"/>
    </location>
</feature>
<evidence type="ECO:0000313" key="14">
    <source>
        <dbReference type="Proteomes" id="UP000265663"/>
    </source>
</evidence>
<dbReference type="PANTHER" id="PTHR28090">
    <property type="entry name" value="PROTEIN ROT1"/>
    <property type="match status" value="1"/>
</dbReference>
<reference evidence="13 14" key="1">
    <citation type="journal article" date="2014" name="PLoS ONE">
        <title>De novo Genome Assembly of the Fungal Plant Pathogen Pyrenophora semeniperda.</title>
        <authorList>
            <person name="Soliai M.M."/>
            <person name="Meyer S.E."/>
            <person name="Udall J.A."/>
            <person name="Elzinga D.E."/>
            <person name="Hermansen R.A."/>
            <person name="Bodily P.M."/>
            <person name="Hart A.A."/>
            <person name="Coleman C.E."/>
        </authorList>
    </citation>
    <scope>NUCLEOTIDE SEQUENCE [LARGE SCALE GENOMIC DNA]</scope>
    <source>
        <strain evidence="13 14">CCB06</strain>
        <tissue evidence="13">Mycelium</tissue>
    </source>
</reference>
<dbReference type="InterPro" id="IPR019623">
    <property type="entry name" value="Rot1"/>
</dbReference>
<dbReference type="EMBL" id="KE747840">
    <property type="protein sequence ID" value="RMZ73312.1"/>
    <property type="molecule type" value="Genomic_DNA"/>
</dbReference>
<keyword evidence="8 12" id="KW-1133">Transmembrane helix</keyword>
<comment type="subcellular location">
    <subcellularLocation>
        <location evidence="1">Endoplasmic reticulum membrane</location>
        <topology evidence="1">Single-pass type I membrane protein</topology>
    </subcellularLocation>
</comment>
<evidence type="ECO:0000256" key="8">
    <source>
        <dbReference type="ARBA" id="ARBA00022989"/>
    </source>
</evidence>
<dbReference type="Proteomes" id="UP000265663">
    <property type="component" value="Unassembled WGS sequence"/>
</dbReference>
<dbReference type="Pfam" id="PF10681">
    <property type="entry name" value="Rot1"/>
    <property type="match status" value="1"/>
</dbReference>
<dbReference type="GO" id="GO:0006458">
    <property type="term" value="P:'de novo' protein folding"/>
    <property type="evidence" value="ECO:0007669"/>
    <property type="project" value="InterPro"/>
</dbReference>
<keyword evidence="9 12" id="KW-0472">Membrane</keyword>
<evidence type="ECO:0000256" key="2">
    <source>
        <dbReference type="ARBA" id="ARBA00007149"/>
    </source>
</evidence>
<evidence type="ECO:0000313" key="13">
    <source>
        <dbReference type="EMBL" id="RMZ73312.1"/>
    </source>
</evidence>
<sequence length="389" mass="42775">MALNSTVGPESRCGRVADKDRRAEGQKGATSWSVSISRRHGEGEAAALQVLTATIHTRCCRRPRCIGGGRGSAHTVAAFIPVPVDLRDLVQAKGGGHCTLAPSPKTLPPQHQPPPPYCNRAFTPIRSLSSTADRPAHTRYSRASPLAAMVSRIAALLLSGVAVLHAHAQTVAVPTELVGTWNSKANSTMTGPGFYDPVNEKFTEPKHTGISYSFTADGHYEEAYYRAVANPQDPKCPKGIIQWQHGTFEKHANGSLVLSPIKVDGRQLFSDPCQYKNAVYTRYNASELFDKYEYVASDQYHKIPRITLYKWDGAPMMPLYLAMTPPTMLPTTTLNPLVTQTAAPKTKRAELPMNHEVLFKRTPGAVKADQWWWFGVFMTAGGSVLYYFF</sequence>
<evidence type="ECO:0000256" key="6">
    <source>
        <dbReference type="ARBA" id="ARBA00022729"/>
    </source>
</evidence>
<comment type="function">
    <text evidence="10">Required for normal levels of the cell wall 1,6-beta-glucan. Involved in a protein folding machinery chaperoning proteins acting in various physiological processes including cell wall synthesis and lysis of autophagic bodies.</text>
</comment>
<evidence type="ECO:0000256" key="11">
    <source>
        <dbReference type="SAM" id="MobiDB-lite"/>
    </source>
</evidence>
<accession>A0A3M7MFU7</accession>
<evidence type="ECO:0000256" key="7">
    <source>
        <dbReference type="ARBA" id="ARBA00022824"/>
    </source>
</evidence>
<dbReference type="GO" id="GO:0005789">
    <property type="term" value="C:endoplasmic reticulum membrane"/>
    <property type="evidence" value="ECO:0007669"/>
    <property type="project" value="UniProtKB-SubCell"/>
</dbReference>
<evidence type="ECO:0000256" key="9">
    <source>
        <dbReference type="ARBA" id="ARBA00023136"/>
    </source>
</evidence>
<organism evidence="13 14">
    <name type="scientific">Pyrenophora seminiperda CCB06</name>
    <dbReference type="NCBI Taxonomy" id="1302712"/>
    <lineage>
        <taxon>Eukaryota</taxon>
        <taxon>Fungi</taxon>
        <taxon>Dikarya</taxon>
        <taxon>Ascomycota</taxon>
        <taxon>Pezizomycotina</taxon>
        <taxon>Dothideomycetes</taxon>
        <taxon>Pleosporomycetidae</taxon>
        <taxon>Pleosporales</taxon>
        <taxon>Pleosporineae</taxon>
        <taxon>Pleosporaceae</taxon>
        <taxon>Pyrenophora</taxon>
    </lineage>
</organism>
<feature type="compositionally biased region" description="Basic and acidic residues" evidence="11">
    <location>
        <begin position="12"/>
        <end position="25"/>
    </location>
</feature>
<evidence type="ECO:0000256" key="4">
    <source>
        <dbReference type="ARBA" id="ARBA00017291"/>
    </source>
</evidence>
<evidence type="ECO:0000256" key="3">
    <source>
        <dbReference type="ARBA" id="ARBA00016195"/>
    </source>
</evidence>